<dbReference type="InterPro" id="IPR012756">
    <property type="entry name" value="DNA-dir_RpoC2_beta_pp"/>
</dbReference>
<dbReference type="PANTHER" id="PTHR19376:SF68">
    <property type="entry name" value="DNA-DIRECTED RNA POLYMERASE SUBUNIT BETA"/>
    <property type="match status" value="1"/>
</dbReference>
<protein>
    <recommendedName>
        <fullName evidence="8">DNA-directed RNA polymerase subunit beta''</fullName>
        <ecNumber evidence="8">2.7.7.6</ecNumber>
    </recommendedName>
    <alternativeName>
        <fullName evidence="8">PEP</fullName>
    </alternativeName>
    <alternativeName>
        <fullName evidence="8">Plastid-encoded RNA polymerase subunit beta''</fullName>
        <shortName evidence="8">RNA polymerase subunit beta''</shortName>
    </alternativeName>
</protein>
<comment type="cofactor">
    <cofactor evidence="8">
        <name>Zn(2+)</name>
        <dbReference type="ChEBI" id="CHEBI:29105"/>
    </cofactor>
    <text evidence="8">Binds 1 Zn(2+) ion per subunit.</text>
</comment>
<evidence type="ECO:0000259" key="9">
    <source>
        <dbReference type="Pfam" id="PF04983"/>
    </source>
</evidence>
<dbReference type="Pfam" id="PF05000">
    <property type="entry name" value="RNA_pol_Rpb1_4"/>
    <property type="match status" value="1"/>
</dbReference>
<dbReference type="GO" id="GO:0008270">
    <property type="term" value="F:zinc ion binding"/>
    <property type="evidence" value="ECO:0007669"/>
    <property type="project" value="UniProtKB-UniRule"/>
</dbReference>
<proteinExistence type="inferred from homology"/>
<dbReference type="RefSeq" id="YP_009774622.1">
    <property type="nucleotide sequence ID" value="NC_047441.1"/>
</dbReference>
<feature type="domain" description="RNA polymerase Rpb1" evidence="11">
    <location>
        <begin position="172"/>
        <end position="240"/>
    </location>
</feature>
<dbReference type="GeneID" id="54626714"/>
<keyword evidence="5 8" id="KW-0479">Metal-binding</keyword>
<dbReference type="InterPro" id="IPR007066">
    <property type="entry name" value="RNA_pol_Rpb1_3"/>
</dbReference>
<keyword evidence="7 8" id="KW-0804">Transcription</keyword>
<dbReference type="GO" id="GO:0009507">
    <property type="term" value="C:chloroplast"/>
    <property type="evidence" value="ECO:0007669"/>
    <property type="project" value="UniProtKB-SubCell"/>
</dbReference>
<dbReference type="GO" id="GO:0006351">
    <property type="term" value="P:DNA-templated transcription"/>
    <property type="evidence" value="ECO:0007669"/>
    <property type="project" value="UniProtKB-UniRule"/>
</dbReference>
<evidence type="ECO:0000259" key="11">
    <source>
        <dbReference type="Pfam" id="PF05000"/>
    </source>
</evidence>
<dbReference type="CDD" id="cd02655">
    <property type="entry name" value="RNAP_beta'_C"/>
    <property type="match status" value="1"/>
</dbReference>
<keyword evidence="4 8" id="KW-0548">Nucleotidyltransferase</keyword>
<organism evidence="12">
    <name type="scientific">Aphanochaete confervicola</name>
    <dbReference type="NCBI Taxonomy" id="764104"/>
    <lineage>
        <taxon>Eukaryota</taxon>
        <taxon>Viridiplantae</taxon>
        <taxon>Chlorophyta</taxon>
        <taxon>core chlorophytes</taxon>
        <taxon>Chlorophyceae</taxon>
        <taxon>OCC clade</taxon>
        <taxon>Chaetophorales</taxon>
        <taxon>Aphanochaetaceae</taxon>
        <taxon>Aphanochaete</taxon>
    </lineage>
</organism>
<dbReference type="InterPro" id="IPR038120">
    <property type="entry name" value="Rpb1_funnel_sf"/>
</dbReference>
<evidence type="ECO:0000256" key="1">
    <source>
        <dbReference type="ARBA" id="ARBA00022478"/>
    </source>
</evidence>
<evidence type="ECO:0000256" key="6">
    <source>
        <dbReference type="ARBA" id="ARBA00022833"/>
    </source>
</evidence>
<keyword evidence="2 12" id="KW-0934">Plastid</keyword>
<dbReference type="EC" id="2.7.7.6" evidence="8"/>
<name>A0A6H1XE08_9CHLO</name>
<feature type="domain" description="RNA polymerase Rpb1" evidence="10">
    <location>
        <begin position="250"/>
        <end position="2113"/>
    </location>
</feature>
<comment type="subunit">
    <text evidence="8">In plastids the minimal PEP RNA polymerase catalytic core is composed of four subunits: alpha, beta, beta', and beta''. When a (nuclear-encoded) sigma factor is associated with the core the holoenzyme is formed, which can initiate transcription.</text>
</comment>
<dbReference type="InterPro" id="IPR007083">
    <property type="entry name" value="RNA_pol_Rpb1_4"/>
</dbReference>
<accession>A0A6H1XE08</accession>
<comment type="similarity">
    <text evidence="8">Belongs to the RNA polymerase beta' chain family. RpoC2 subfamily.</text>
</comment>
<dbReference type="Pfam" id="PF04983">
    <property type="entry name" value="RNA_pol_Rpb1_3"/>
    <property type="match status" value="1"/>
</dbReference>
<dbReference type="Pfam" id="PF04998">
    <property type="entry name" value="RNA_pol_Rpb1_5"/>
    <property type="match status" value="1"/>
</dbReference>
<evidence type="ECO:0000259" key="10">
    <source>
        <dbReference type="Pfam" id="PF04998"/>
    </source>
</evidence>
<evidence type="ECO:0000256" key="8">
    <source>
        <dbReference type="HAMAP-Rule" id="MF_01324"/>
    </source>
</evidence>
<dbReference type="Gene3D" id="1.10.274.100">
    <property type="entry name" value="RNA polymerase Rpb1, domain 3"/>
    <property type="match status" value="1"/>
</dbReference>
<dbReference type="Gene3D" id="1.10.1790.20">
    <property type="match status" value="1"/>
</dbReference>
<evidence type="ECO:0000313" key="12">
    <source>
        <dbReference type="EMBL" id="QJA13891.1"/>
    </source>
</evidence>
<evidence type="ECO:0000256" key="2">
    <source>
        <dbReference type="ARBA" id="ARBA00022640"/>
    </source>
</evidence>
<keyword evidence="6 8" id="KW-0862">Zinc</keyword>
<feature type="binding site" evidence="8">
    <location>
        <position position="298"/>
    </location>
    <ligand>
        <name>Zn(2+)</name>
        <dbReference type="ChEBI" id="CHEBI:29105"/>
    </ligand>
</feature>
<keyword evidence="1 8" id="KW-0240">DNA-directed RNA polymerase</keyword>
<dbReference type="InterPro" id="IPR007081">
    <property type="entry name" value="RNA_pol_Rpb1_5"/>
</dbReference>
<dbReference type="GO" id="GO:0003677">
    <property type="term" value="F:DNA binding"/>
    <property type="evidence" value="ECO:0007669"/>
    <property type="project" value="UniProtKB-UniRule"/>
</dbReference>
<dbReference type="SUPFAM" id="SSF64484">
    <property type="entry name" value="beta and beta-prime subunits of DNA dependent RNA-polymerase"/>
    <property type="match status" value="2"/>
</dbReference>
<geneLocation type="chloroplast" evidence="12"/>
<dbReference type="GO" id="GO:0000428">
    <property type="term" value="C:DNA-directed RNA polymerase complex"/>
    <property type="evidence" value="ECO:0007669"/>
    <property type="project" value="UniProtKB-KW"/>
</dbReference>
<gene>
    <name evidence="8 12" type="primary">rpoC2</name>
</gene>
<reference evidence="12" key="1">
    <citation type="submission" date="2019-11" db="EMBL/GenBank/DDBJ databases">
        <title>The Chloroplast Genome of the Green Alga Aphanochaete confervicola.</title>
        <authorList>
            <person name="Liu B."/>
        </authorList>
    </citation>
    <scope>NUCLEOTIDE SEQUENCE</scope>
</reference>
<dbReference type="Gene3D" id="1.10.132.30">
    <property type="match status" value="1"/>
</dbReference>
<evidence type="ECO:0000256" key="7">
    <source>
        <dbReference type="ARBA" id="ARBA00023163"/>
    </source>
</evidence>
<dbReference type="InterPro" id="IPR045867">
    <property type="entry name" value="DNA-dir_RpoC_beta_prime"/>
</dbReference>
<dbReference type="PANTHER" id="PTHR19376">
    <property type="entry name" value="DNA-DIRECTED RNA POLYMERASE"/>
    <property type="match status" value="1"/>
</dbReference>
<dbReference type="HAMAP" id="MF_01324">
    <property type="entry name" value="RNApol_bact_RpoC2"/>
    <property type="match status" value="1"/>
</dbReference>
<dbReference type="GO" id="GO:0003899">
    <property type="term" value="F:DNA-directed RNA polymerase activity"/>
    <property type="evidence" value="ECO:0007669"/>
    <property type="project" value="UniProtKB-UniRule"/>
</dbReference>
<evidence type="ECO:0000256" key="5">
    <source>
        <dbReference type="ARBA" id="ARBA00022723"/>
    </source>
</evidence>
<feature type="domain" description="RNA polymerase Rpb1" evidence="9">
    <location>
        <begin position="49"/>
        <end position="140"/>
    </location>
</feature>
<comment type="catalytic activity">
    <reaction evidence="8">
        <text>RNA(n) + a ribonucleoside 5'-triphosphate = RNA(n+1) + diphosphate</text>
        <dbReference type="Rhea" id="RHEA:21248"/>
        <dbReference type="Rhea" id="RHEA-COMP:14527"/>
        <dbReference type="Rhea" id="RHEA-COMP:17342"/>
        <dbReference type="ChEBI" id="CHEBI:33019"/>
        <dbReference type="ChEBI" id="CHEBI:61557"/>
        <dbReference type="ChEBI" id="CHEBI:140395"/>
        <dbReference type="EC" id="2.7.7.6"/>
    </reaction>
</comment>
<keyword evidence="3 8" id="KW-0808">Transferase</keyword>
<evidence type="ECO:0000256" key="3">
    <source>
        <dbReference type="ARBA" id="ARBA00022679"/>
    </source>
</evidence>
<comment type="function">
    <text evidence="8">DNA-dependent RNA polymerase catalyzes the transcription of DNA into RNA using the four ribonucleoside triphosphates as substrates.</text>
</comment>
<keyword evidence="12" id="KW-0150">Chloroplast</keyword>
<comment type="subcellular location">
    <subcellularLocation>
        <location evidence="8">Plastid</location>
        <location evidence="8">Chloroplast</location>
    </subcellularLocation>
</comment>
<sequence>MVNCTLFKLEKLHLKKFSMNLRKNKLQLRVTYSVIESSKNNCFLCTNYTSTSRLIKKNKLKFGSKISFILTSISCSESYNTESKEVFWNLAFNKGRLKSFIFWCFTRYGQSKTIFVLEKLQKVGFSYATKAGISLSIDDLKIPPKKNKLLFDADTIIQEGFLNYKKAKLTGLERFQRIIETWHITSESLKDEMIKYFKKTDILNPVYMMAFSGARGNVSQVRQLVAMRGLMADPQGKILDYPIRSNFREGLTLTEYVISCYGARKGVVDTALRTANAGYLTRRLVDVAQHVIVLNLDCGTKKGFYLTEMKQFNKTLFSLQQRLVGRVLAADIYSLLELSVQESQKASLEDATPENKNFSLNAQLRKSLTTTKKAIAYRNQEISEELATKIAKITNKVLIRSPLTCETPRLVCQLCYGWSLSEGHLVPIGEAVGIIAAQSIGEPGTQLTMRTFHTGGVFSGEMFDQLIAPFDGIIEFENSIPGTLVRTTQGKIAFLTKTEGKVFIKSSLLVLQKTQSFRLPSYTLLFIRNNEKVFKNKLIAQLSFLSSRLQKKADITEFIVKSDMEGQLHSGSINVIEKFTDSNDAIMQSIDWGNIWILSGKLCQLPIYSSFFVLPGDFVDTKSILSQIKWIIPTKALVDTNKLLKNYFCEAKICFNNSKKLWFLDLNNSRNKVVYKKKYLKKFNNISLTRLDKPIDFSANMSKISARTKNFDILFAYKKRGLRSLLNLENSILKKQNNFSERISSLFTSNSFLKSKNLQKVIQLNTISKQILASETGALSVNKKYYKESNLYSLLEKMRTQNFSANHYKQPNSKIDKNYYVESKQKFNEILSNTNLISDSSTFCNEITTNKLNKMFLNDVNINKSLMSLPIFNIYFKKLGYFFCFKNKFVSSSLNINLFFLQKGNKNLPLFEYNFKNILFFFKTYGFFLSREHKVLEKDLFFFGKYNSFWGPFINASNIFPFLSFFKKKEKYNLKYYINNNFELTKKNNLNDYCHFNTLFLDKILKLKKNIKIRHFSNNINKINRIYQKEVNINLKDNLKKKQIFSFLIKTKKDNLKENIKDVFFVPSLLAEKYPNTLKKPSKKLDVFNNKISDILAHWFPNQYQTFKGGIFIYMNLKDSFSHFGKKNTFLKSNLIGRFLWINQEYLHLTSYKCKYWDESSFYLPNSGKFNSFQTAFVKNIKLKKLTENKFLIFDKYLPSFVLGDFNENKVLSPFLNIKEDIKLKTKSIIKKKTINFYYDLKTYCLNRQKSAFFKDNFLYHKKIVDLESSKMKINNGWVYRPAFLSNINLSLHNTYIFPGQPVLDDLIFDNNLIFIEYIQSSSIKDFSPNYRSFHKNKIYFNNKTKRMIAQKNRLFSKIKMYPSKYSRFSPIRIKNFHFYYKNNMMIEFYNDFFLTLNFLLFLQNKSNKRINNKIIQKKEILMFVRKVTEFPLYNPTIYKKKLFKLNYKKWFELNSIFWNKDLTIKYNTSFFNKQKFSLKLLTELPRTDLKIYLKGKGFYDDFFKTNSQVEKSNKMNLMLRDAQINKSRLKRKTRLVDSFIEKKFIKVFLSKKILLYKFCSNSPLQLLQLSLIATQALILDSSKNREFKSKNLLLHQMKETYQTSLTNIPNHLNSDKKKNFANKNSLFYNKYITNSTNLSDKSSVSKVNPQIYFNYFQKFSFEFFFMEVVKYHFGFFSNDIKVECDKNKNPLKIISKNFNFSFKKNYLFFQKVFSFFIYKKILISNKTEKTLLPQIISVCFPLFPCIFNQPCIDISFTEKIALGFSAFLNKNSLTSLKNYKFHLKNKPYNKKGEFLLMSYLSPFSGEILGSGQVYWDRNIQNNRSLILTKKDLLSFSLKTELVKTISTVSNDKNKIFLEQNKEKQYVLVEKNPGNLNSLDDNSFFLEKYNLNMYKSKFCVLGDILTKGESLKSSSDKLLIISNPGKVIHCNKFKITLRKVQSFLLSPKCIFHYSHGDFIEKNSSIISLPYEQLKTGDIVQGIPKVEQLLEARSTFKGKEEEDNLHKLLKLIFHNYKQKFNIQIAVRKSFELIQIIIVNSVQRIYRSQAVNISDKHLEVIVKQMTSKVQITSRGDSSFFRGEQIDLYIVEAWNNKHLNLNLIRYKPILLGISKSSLEVNSFLSAASFQHTKKVLSRSAFHTNVDFLNGLKENVIIGNLISAGTGTLKIK</sequence>
<dbReference type="InterPro" id="IPR042102">
    <property type="entry name" value="RNA_pol_Rpb1_3_sf"/>
</dbReference>
<feature type="binding site" evidence="8">
    <location>
        <position position="412"/>
    </location>
    <ligand>
        <name>Zn(2+)</name>
        <dbReference type="ChEBI" id="CHEBI:29105"/>
    </ligand>
</feature>
<feature type="binding site" evidence="8">
    <location>
        <position position="405"/>
    </location>
    <ligand>
        <name>Zn(2+)</name>
        <dbReference type="ChEBI" id="CHEBI:29105"/>
    </ligand>
</feature>
<evidence type="ECO:0000256" key="4">
    <source>
        <dbReference type="ARBA" id="ARBA00022695"/>
    </source>
</evidence>
<feature type="binding site" evidence="8">
    <location>
        <position position="415"/>
    </location>
    <ligand>
        <name>Zn(2+)</name>
        <dbReference type="ChEBI" id="CHEBI:29105"/>
    </ligand>
</feature>
<dbReference type="Gene3D" id="1.10.150.390">
    <property type="match status" value="1"/>
</dbReference>
<dbReference type="EMBL" id="MN659373">
    <property type="protein sequence ID" value="QJA13891.1"/>
    <property type="molecule type" value="Genomic_DNA"/>
</dbReference>